<evidence type="ECO:0000313" key="4">
    <source>
        <dbReference type="Proteomes" id="UP000216339"/>
    </source>
</evidence>
<feature type="domain" description="FAS1" evidence="2">
    <location>
        <begin position="32"/>
        <end position="162"/>
    </location>
</feature>
<evidence type="ECO:0000256" key="1">
    <source>
        <dbReference type="SAM" id="SignalP"/>
    </source>
</evidence>
<dbReference type="AlphaFoldDB" id="A0A271IZA5"/>
<name>A0A271IZA5_9BACT</name>
<feature type="chain" id="PRO_5012809083" description="FAS1 domain-containing protein" evidence="1">
    <location>
        <begin position="20"/>
        <end position="186"/>
    </location>
</feature>
<dbReference type="Pfam" id="PF02469">
    <property type="entry name" value="Fasciclin"/>
    <property type="match status" value="1"/>
</dbReference>
<dbReference type="Gene3D" id="2.30.180.10">
    <property type="entry name" value="FAS1 domain"/>
    <property type="match status" value="1"/>
</dbReference>
<dbReference type="EMBL" id="MQWD01000001">
    <property type="protein sequence ID" value="PAP76460.1"/>
    <property type="molecule type" value="Genomic_DNA"/>
</dbReference>
<dbReference type="Proteomes" id="UP000216339">
    <property type="component" value="Unassembled WGS sequence"/>
</dbReference>
<dbReference type="OrthoDB" id="9800666at2"/>
<evidence type="ECO:0000313" key="3">
    <source>
        <dbReference type="EMBL" id="PAP76460.1"/>
    </source>
</evidence>
<dbReference type="SUPFAM" id="SSF82153">
    <property type="entry name" value="FAS1 domain"/>
    <property type="match status" value="1"/>
</dbReference>
<keyword evidence="1" id="KW-0732">Signal</keyword>
<organism evidence="3 4">
    <name type="scientific">Rubrivirga marina</name>
    <dbReference type="NCBI Taxonomy" id="1196024"/>
    <lineage>
        <taxon>Bacteria</taxon>
        <taxon>Pseudomonadati</taxon>
        <taxon>Rhodothermota</taxon>
        <taxon>Rhodothermia</taxon>
        <taxon>Rhodothermales</taxon>
        <taxon>Rubricoccaceae</taxon>
        <taxon>Rubrivirga</taxon>
    </lineage>
</organism>
<feature type="signal peptide" evidence="1">
    <location>
        <begin position="1"/>
        <end position="19"/>
    </location>
</feature>
<dbReference type="InterPro" id="IPR036378">
    <property type="entry name" value="FAS1_dom_sf"/>
</dbReference>
<sequence>MRTLFFAALAALLLPTAAAQDAPPAEATGEAAPTIADVLQADGRFTILLSAVETAGLTETLAEPGPYTVFAPTDEAFAALPEGTLAALTPEDLQNVLLRHVVLGEVTGEQAAAAGTAPSAWSDEALTFSLSDDGELMVDDAMVIEADVAASNGVVHVLDAVLLPVADEAAPMEDDMDGDDGMDEGL</sequence>
<comment type="caution">
    <text evidence="3">The sequence shown here is derived from an EMBL/GenBank/DDBJ whole genome shotgun (WGS) entry which is preliminary data.</text>
</comment>
<dbReference type="FunFam" id="2.30.180.10:FF:000014">
    <property type="entry name" value="Stabilin 1"/>
    <property type="match status" value="1"/>
</dbReference>
<reference evidence="3 4" key="1">
    <citation type="submission" date="2016-11" db="EMBL/GenBank/DDBJ databases">
        <title>Study of marine rhodopsin-containing bacteria.</title>
        <authorList>
            <person name="Yoshizawa S."/>
            <person name="Kumagai Y."/>
            <person name="Kogure K."/>
        </authorList>
    </citation>
    <scope>NUCLEOTIDE SEQUENCE [LARGE SCALE GENOMIC DNA]</scope>
    <source>
        <strain evidence="3 4">SAORIC-28</strain>
    </source>
</reference>
<keyword evidence="4" id="KW-1185">Reference proteome</keyword>
<dbReference type="RefSeq" id="WP_095510117.1">
    <property type="nucleotide sequence ID" value="NZ_MQWD01000001.1"/>
</dbReference>
<gene>
    <name evidence="3" type="ORF">BSZ37_08405</name>
</gene>
<proteinExistence type="predicted"/>
<evidence type="ECO:0000259" key="2">
    <source>
        <dbReference type="PROSITE" id="PS50213"/>
    </source>
</evidence>
<dbReference type="PANTHER" id="PTHR10900">
    <property type="entry name" value="PERIOSTIN-RELATED"/>
    <property type="match status" value="1"/>
</dbReference>
<dbReference type="PROSITE" id="PS50213">
    <property type="entry name" value="FAS1"/>
    <property type="match status" value="1"/>
</dbReference>
<dbReference type="PANTHER" id="PTHR10900:SF77">
    <property type="entry name" value="FI19380P1"/>
    <property type="match status" value="1"/>
</dbReference>
<dbReference type="InterPro" id="IPR000782">
    <property type="entry name" value="FAS1_domain"/>
</dbReference>
<protein>
    <recommendedName>
        <fullName evidence="2">FAS1 domain-containing protein</fullName>
    </recommendedName>
</protein>
<accession>A0A271IZA5</accession>
<dbReference type="InterPro" id="IPR050904">
    <property type="entry name" value="Adhesion/Biosynth-related"/>
</dbReference>
<dbReference type="SMART" id="SM00554">
    <property type="entry name" value="FAS1"/>
    <property type="match status" value="1"/>
</dbReference>